<gene>
    <name evidence="2" type="ORF">H9962_06955</name>
</gene>
<name>A0A9D2KLN4_9BACT</name>
<dbReference type="AlphaFoldDB" id="A0A9D2KLN4"/>
<evidence type="ECO:0000313" key="3">
    <source>
        <dbReference type="Proteomes" id="UP000824225"/>
    </source>
</evidence>
<evidence type="ECO:0000313" key="2">
    <source>
        <dbReference type="EMBL" id="HJA08911.1"/>
    </source>
</evidence>
<reference evidence="2" key="1">
    <citation type="journal article" date="2021" name="PeerJ">
        <title>Extensive microbial diversity within the chicken gut microbiome revealed by metagenomics and culture.</title>
        <authorList>
            <person name="Gilroy R."/>
            <person name="Ravi A."/>
            <person name="Getino M."/>
            <person name="Pursley I."/>
            <person name="Horton D.L."/>
            <person name="Alikhan N.F."/>
            <person name="Baker D."/>
            <person name="Gharbi K."/>
            <person name="Hall N."/>
            <person name="Watson M."/>
            <person name="Adriaenssens E.M."/>
            <person name="Foster-Nyarko E."/>
            <person name="Jarju S."/>
            <person name="Secka A."/>
            <person name="Antonio M."/>
            <person name="Oren A."/>
            <person name="Chaudhuri R.R."/>
            <person name="La Ragione R."/>
            <person name="Hildebrand F."/>
            <person name="Pallen M.J."/>
        </authorList>
    </citation>
    <scope>NUCLEOTIDE SEQUENCE</scope>
    <source>
        <strain evidence="2">CHK186-16707</strain>
    </source>
</reference>
<accession>A0A9D2KLN4</accession>
<proteinExistence type="predicted"/>
<sequence length="203" mass="22525">MPPLSKMKRLPPEVREEVHRLFADGVTIEQVTAHLRELGHQVTLGGVGRYRRYWAERIQPALDFRAFVAEQLPSLADQSENRLGLLNLELLQQKLNQALVKLDAEALDAEALVKLLVKVGMAQGMASRSRREEIMAALRLEDLKAVLEATEGDLLEKRDGRLVRVEFVEASTAKALPEGEAGPKKARRASGKASTQKDKDAAQ</sequence>
<dbReference type="Pfam" id="PF11985">
    <property type="entry name" value="Phage_Mu_Gp27"/>
    <property type="match status" value="1"/>
</dbReference>
<protein>
    <submittedName>
        <fullName evidence="2">DUF3486 family protein</fullName>
    </submittedName>
</protein>
<evidence type="ECO:0000256" key="1">
    <source>
        <dbReference type="SAM" id="MobiDB-lite"/>
    </source>
</evidence>
<comment type="caution">
    <text evidence="2">The sequence shown here is derived from an EMBL/GenBank/DDBJ whole genome shotgun (WGS) entry which is preliminary data.</text>
</comment>
<organism evidence="2 3">
    <name type="scientific">Candidatus Mailhella merdigallinarum</name>
    <dbReference type="NCBI Taxonomy" id="2838658"/>
    <lineage>
        <taxon>Bacteria</taxon>
        <taxon>Pseudomonadati</taxon>
        <taxon>Thermodesulfobacteriota</taxon>
        <taxon>Desulfovibrionia</taxon>
        <taxon>Desulfovibrionales</taxon>
        <taxon>Desulfovibrionaceae</taxon>
        <taxon>Mailhella</taxon>
    </lineage>
</organism>
<feature type="region of interest" description="Disordered" evidence="1">
    <location>
        <begin position="174"/>
        <end position="203"/>
    </location>
</feature>
<dbReference type="InterPro" id="IPR021874">
    <property type="entry name" value="Phage_Mu_Gp27"/>
</dbReference>
<dbReference type="Proteomes" id="UP000824225">
    <property type="component" value="Unassembled WGS sequence"/>
</dbReference>
<dbReference type="EMBL" id="DXAN01000023">
    <property type="protein sequence ID" value="HJA08911.1"/>
    <property type="molecule type" value="Genomic_DNA"/>
</dbReference>
<reference evidence="2" key="2">
    <citation type="submission" date="2021-04" db="EMBL/GenBank/DDBJ databases">
        <authorList>
            <person name="Gilroy R."/>
        </authorList>
    </citation>
    <scope>NUCLEOTIDE SEQUENCE</scope>
    <source>
        <strain evidence="2">CHK186-16707</strain>
    </source>
</reference>